<reference evidence="3" key="2">
    <citation type="submission" date="2012-03" db="EMBL/GenBank/DDBJ databases">
        <title>Complete sequence of Natronobacterium gregoryi SP2.</title>
        <authorList>
            <person name="Lucas S."/>
            <person name="Han J."/>
            <person name="Lapidus A."/>
            <person name="Cheng J.-F."/>
            <person name="Goodwin L."/>
            <person name="Pitluck S."/>
            <person name="Peters L."/>
            <person name="Mikhailova N."/>
            <person name="Teshima H."/>
            <person name="Detter J.C."/>
            <person name="Han C."/>
            <person name="Tapia R."/>
            <person name="Land M."/>
            <person name="Hauser L."/>
            <person name="Kyrpides N."/>
            <person name="Ivanova N."/>
            <person name="Pagani I."/>
            <person name="Sproer C."/>
            <person name="Anderson I."/>
            <person name="Woyke T."/>
        </authorList>
    </citation>
    <scope>NUCLEOTIDE SEQUENCE [LARGE SCALE GENOMIC DNA]</scope>
    <source>
        <strain evidence="3">ATCC 43098 / CCM 3738 / NCIMB 2189 / SP2</strain>
    </source>
</reference>
<dbReference type="EMBL" id="PKKI01000008">
    <property type="protein sequence ID" value="PLK21525.1"/>
    <property type="molecule type" value="Genomic_DNA"/>
</dbReference>
<dbReference type="InterPro" id="IPR057179">
    <property type="entry name" value="DUF7857"/>
</dbReference>
<reference evidence="1" key="1">
    <citation type="submission" date="2012-03" db="EMBL/GenBank/DDBJ databases">
        <title>Complete sequence of Natronobacterium gregoryi SP2.</title>
        <authorList>
            <consortium name="US DOE Joint Genome Institute"/>
            <person name="Lucas S."/>
            <person name="Han J."/>
            <person name="Lapidus A."/>
            <person name="Cheng J.-F."/>
            <person name="Goodwin L."/>
            <person name="Pitluck S."/>
            <person name="Peters L."/>
            <person name="Mikhailova N."/>
            <person name="Teshima H."/>
            <person name="Detter J.C."/>
            <person name="Han C."/>
            <person name="Tapia R."/>
            <person name="Land M."/>
            <person name="Hauser L."/>
            <person name="Kyrpides N."/>
            <person name="Ivanova N."/>
            <person name="Pagani I."/>
            <person name="Sproer C."/>
            <person name="Anderson I."/>
            <person name="Woyke T."/>
        </authorList>
    </citation>
    <scope>NUCLEOTIDE SEQUENCE</scope>
    <source>
        <strain evidence="1">SP2</strain>
    </source>
</reference>
<dbReference type="Proteomes" id="UP000234484">
    <property type="component" value="Unassembled WGS sequence"/>
</dbReference>
<dbReference type="eggNOG" id="arCOG06335">
    <property type="taxonomic scope" value="Archaea"/>
</dbReference>
<protein>
    <submittedName>
        <fullName evidence="1">Uncharacterized protein</fullName>
    </submittedName>
</protein>
<dbReference type="AlphaFoldDB" id="L0AHC1"/>
<evidence type="ECO:0000313" key="2">
    <source>
        <dbReference type="EMBL" id="PLK21525.1"/>
    </source>
</evidence>
<evidence type="ECO:0000313" key="3">
    <source>
        <dbReference type="Proteomes" id="UP000010468"/>
    </source>
</evidence>
<dbReference type="Proteomes" id="UP000010468">
    <property type="component" value="Chromosome"/>
</dbReference>
<dbReference type="KEGG" id="nge:Natgr_1340"/>
<evidence type="ECO:0000313" key="1">
    <source>
        <dbReference type="EMBL" id="AFZ72557.1"/>
    </source>
</evidence>
<accession>L0AHC1</accession>
<dbReference type="STRING" id="797304.Natgr_1340"/>
<name>L0AHC1_NATGS</name>
<sequence length="122" mass="13237">MIGLETETDRRYGVTFVTATVTNERTTSQLICLEPRIDGPIWVPRPGTATATEWVGEMWSGVVNPGRTRGVGFATSVAPPEQPLECISATRASGSELAEPKRRLAALEDWAPPGTVLERDVE</sequence>
<dbReference type="EMBL" id="CP003377">
    <property type="protein sequence ID" value="AFZ72557.1"/>
    <property type="molecule type" value="Genomic_DNA"/>
</dbReference>
<proteinExistence type="predicted"/>
<reference evidence="2 4" key="3">
    <citation type="submission" date="2017-12" db="EMBL/GenBank/DDBJ databases">
        <title>The characterization of oligonucleotides binding to NgAgo.</title>
        <authorList>
            <person name="Jiang L."/>
            <person name="He B."/>
            <person name="Kang J."/>
            <person name="Yu M."/>
            <person name="Li N."/>
            <person name="Fang Y."/>
            <person name="Tang Z."/>
            <person name="Wu P."/>
            <person name="Yao P."/>
            <person name="Huang J."/>
        </authorList>
    </citation>
    <scope>NUCLEOTIDE SEQUENCE [LARGE SCALE GENOMIC DNA]</scope>
    <source>
        <strain evidence="2 4">SP2</strain>
        <tissue evidence="2">Freeze-dried powder thallus</tissue>
    </source>
</reference>
<evidence type="ECO:0000313" key="4">
    <source>
        <dbReference type="Proteomes" id="UP000234484"/>
    </source>
</evidence>
<organism evidence="1 3">
    <name type="scientific">Natronobacterium gregoryi (strain ATCC 43098 / DSM 3393 / CCM 3738 / CIP 104747 / IAM 13177 / JCM 8860 / NBRC 102187 / NCIMB 2189 / SP2)</name>
    <dbReference type="NCBI Taxonomy" id="797304"/>
    <lineage>
        <taxon>Archaea</taxon>
        <taxon>Methanobacteriati</taxon>
        <taxon>Methanobacteriota</taxon>
        <taxon>Stenosarchaea group</taxon>
        <taxon>Halobacteria</taxon>
        <taxon>Halobacteriales</taxon>
        <taxon>Natrialbaceae</taxon>
        <taxon>Natronobacterium</taxon>
    </lineage>
</organism>
<dbReference type="Pfam" id="PF25256">
    <property type="entry name" value="DUF7857"/>
    <property type="match status" value="1"/>
</dbReference>
<dbReference type="HOGENOM" id="CLU_154332_0_0_2"/>
<gene>
    <name evidence="1" type="ordered locus">Natgr_1340</name>
    <name evidence="2" type="ORF">CYV19_04350</name>
</gene>
<keyword evidence="3" id="KW-1185">Reference proteome</keyword>